<protein>
    <recommendedName>
        <fullName evidence="4">EpsG family protein</fullName>
    </recommendedName>
</protein>
<dbReference type="EMBL" id="CP051672">
    <property type="protein sequence ID" value="QJE28585.1"/>
    <property type="molecule type" value="Genomic_DNA"/>
</dbReference>
<feature type="transmembrane region" description="Helical" evidence="1">
    <location>
        <begin position="88"/>
        <end position="108"/>
    </location>
</feature>
<feature type="transmembrane region" description="Helical" evidence="1">
    <location>
        <begin position="12"/>
        <end position="35"/>
    </location>
</feature>
<dbReference type="Pfam" id="PF14897">
    <property type="entry name" value="EpsG"/>
    <property type="match status" value="1"/>
</dbReference>
<evidence type="ECO:0000256" key="1">
    <source>
        <dbReference type="SAM" id="Phobius"/>
    </source>
</evidence>
<name>A0A7L5EDG5_PARDI</name>
<feature type="transmembrane region" description="Helical" evidence="1">
    <location>
        <begin position="342"/>
        <end position="359"/>
    </location>
</feature>
<dbReference type="InterPro" id="IPR049458">
    <property type="entry name" value="EpsG-like"/>
</dbReference>
<evidence type="ECO:0008006" key="4">
    <source>
        <dbReference type="Google" id="ProtNLM"/>
    </source>
</evidence>
<keyword evidence="1" id="KW-0812">Transmembrane</keyword>
<evidence type="ECO:0000313" key="2">
    <source>
        <dbReference type="EMBL" id="QJE28585.1"/>
    </source>
</evidence>
<feature type="transmembrane region" description="Helical" evidence="1">
    <location>
        <begin position="288"/>
        <end position="308"/>
    </location>
</feature>
<feature type="transmembrane region" description="Helical" evidence="1">
    <location>
        <begin position="157"/>
        <end position="185"/>
    </location>
</feature>
<accession>A0A7L5EDG5</accession>
<dbReference type="AlphaFoldDB" id="A0A7L5EDG5"/>
<reference evidence="2 3" key="1">
    <citation type="submission" date="2020-04" db="EMBL/GenBank/DDBJ databases">
        <title>Complete Genomes and Methylome analysis of CBBP consortium that reverse antibiotic-induced susceptibility to vancomycin-resistant Enterococcus faecium infection.</title>
        <authorList>
            <person name="Fomenkov A."/>
            <person name="Zhang Z."/>
            <person name="Pamer E."/>
            <person name="Roberts R.J."/>
        </authorList>
    </citation>
    <scope>NUCLEOTIDE SEQUENCE [LARGE SCALE GENOMIC DNA]</scope>
    <source>
        <strain evidence="3">CBBP</strain>
    </source>
</reference>
<dbReference type="Proteomes" id="UP000501982">
    <property type="component" value="Chromosome"/>
</dbReference>
<keyword evidence="1" id="KW-1133">Transmembrane helix</keyword>
<keyword evidence="1" id="KW-0472">Membrane</keyword>
<dbReference type="RefSeq" id="WP_008774405.1">
    <property type="nucleotide sequence ID" value="NZ_CP051672.1"/>
</dbReference>
<gene>
    <name evidence="2" type="ORF">HHO38_09665</name>
</gene>
<feature type="transmembrane region" description="Helical" evidence="1">
    <location>
        <begin position="314"/>
        <end position="335"/>
    </location>
</feature>
<evidence type="ECO:0000313" key="3">
    <source>
        <dbReference type="Proteomes" id="UP000501982"/>
    </source>
</evidence>
<feature type="transmembrane region" description="Helical" evidence="1">
    <location>
        <begin position="197"/>
        <end position="226"/>
    </location>
</feature>
<sequence>MLYFYLFTLFSALIRRINGSTFFLVLICVCFLIFLPDTGFDYSSYKHAYDNSYFLSDFPWFYTDSYLTAEPFFKWYISLVANLIPFGYPYFLAFNYLLCTILLFVFLLNNRSIIKSFLFYTLPVIFPVLMYWSPRSSISFVFVIGGLIYLIRKKYFLAVLCLFLGCGVHSQYLLFSFLLVILYIALRILPSRSYKSFSILSAIVLFVFLREMDSLINVLVSLLSFLPSAEVVTGKMHYFEEGESAVGFRLTSVLSILIFPYLSWSLIRRMKKTKTLVFGNNIMYQEQLYILYLFFAIFLYGCSINLAFFDVPHLAGRLARFSDYLGMAFLLPLYIKYRFGDNMLSLFLFFLCAITPFLYKDLYINVF</sequence>
<feature type="transmembrane region" description="Helical" evidence="1">
    <location>
        <begin position="129"/>
        <end position="151"/>
    </location>
</feature>
<proteinExistence type="predicted"/>
<feature type="transmembrane region" description="Helical" evidence="1">
    <location>
        <begin position="246"/>
        <end position="267"/>
    </location>
</feature>
<organism evidence="2 3">
    <name type="scientific">Parabacteroides distasonis</name>
    <dbReference type="NCBI Taxonomy" id="823"/>
    <lineage>
        <taxon>Bacteria</taxon>
        <taxon>Pseudomonadati</taxon>
        <taxon>Bacteroidota</taxon>
        <taxon>Bacteroidia</taxon>
        <taxon>Bacteroidales</taxon>
        <taxon>Tannerellaceae</taxon>
        <taxon>Parabacteroides</taxon>
    </lineage>
</organism>